<dbReference type="AlphaFoldDB" id="A0AAN7W875"/>
<name>A0AAN7W875_9PEZI</name>
<accession>A0AAN7W875</accession>
<dbReference type="EMBL" id="JAVRQU010000005">
    <property type="protein sequence ID" value="KAK5702608.1"/>
    <property type="molecule type" value="Genomic_DNA"/>
</dbReference>
<comment type="caution">
    <text evidence="1">The sequence shown here is derived from an EMBL/GenBank/DDBJ whole genome shotgun (WGS) entry which is preliminary data.</text>
</comment>
<sequence>MDDTFLQSLQSRRDLEIIVGSLEPQSFYVQQHLFESTTGCSIEAFGTGAKLEPGVLRFPDNDLISLQLLLRWMYHRVVPSGAFDQEVDISSAMRTWGLGERLDVPDFQNQIMLCILRWLNEYSIDPELIKNVVRSSHINSPMRTLMVIETAWQIQNHNFEPEVLEELDGHGFLLQVMRVMRDGFECSPDYGVSRERIDYAIANKYMLRGGLLGQGFSQ</sequence>
<proteinExistence type="predicted"/>
<reference evidence="1" key="1">
    <citation type="submission" date="2023-08" db="EMBL/GenBank/DDBJ databases">
        <title>Black Yeasts Isolated from many extreme environments.</title>
        <authorList>
            <person name="Coleine C."/>
            <person name="Stajich J.E."/>
            <person name="Selbmann L."/>
        </authorList>
    </citation>
    <scope>NUCLEOTIDE SEQUENCE</scope>
    <source>
        <strain evidence="1">CCFEE 5810</strain>
    </source>
</reference>
<dbReference type="Proteomes" id="UP001310594">
    <property type="component" value="Unassembled WGS sequence"/>
</dbReference>
<protein>
    <recommendedName>
        <fullName evidence="3">BTB domain-containing protein</fullName>
    </recommendedName>
</protein>
<gene>
    <name evidence="1" type="ORF">LTR97_003553</name>
</gene>
<evidence type="ECO:0000313" key="2">
    <source>
        <dbReference type="Proteomes" id="UP001310594"/>
    </source>
</evidence>
<evidence type="ECO:0000313" key="1">
    <source>
        <dbReference type="EMBL" id="KAK5702608.1"/>
    </source>
</evidence>
<organism evidence="1 2">
    <name type="scientific">Elasticomyces elasticus</name>
    <dbReference type="NCBI Taxonomy" id="574655"/>
    <lineage>
        <taxon>Eukaryota</taxon>
        <taxon>Fungi</taxon>
        <taxon>Dikarya</taxon>
        <taxon>Ascomycota</taxon>
        <taxon>Pezizomycotina</taxon>
        <taxon>Dothideomycetes</taxon>
        <taxon>Dothideomycetidae</taxon>
        <taxon>Mycosphaerellales</taxon>
        <taxon>Teratosphaeriaceae</taxon>
        <taxon>Elasticomyces</taxon>
    </lineage>
</organism>
<evidence type="ECO:0008006" key="3">
    <source>
        <dbReference type="Google" id="ProtNLM"/>
    </source>
</evidence>